<evidence type="ECO:0000313" key="2">
    <source>
        <dbReference type="EMBL" id="KAF7427112.1"/>
    </source>
</evidence>
<feature type="compositionally biased region" description="Polar residues" evidence="1">
    <location>
        <begin position="16"/>
        <end position="26"/>
    </location>
</feature>
<comment type="caution">
    <text evidence="2">The sequence shown here is derived from an EMBL/GenBank/DDBJ whole genome shotgun (WGS) entry which is preliminary data.</text>
</comment>
<organism evidence="2 3">
    <name type="scientific">Vespula pensylvanica</name>
    <name type="common">Western yellow jacket</name>
    <name type="synonym">Wasp</name>
    <dbReference type="NCBI Taxonomy" id="30213"/>
    <lineage>
        <taxon>Eukaryota</taxon>
        <taxon>Metazoa</taxon>
        <taxon>Ecdysozoa</taxon>
        <taxon>Arthropoda</taxon>
        <taxon>Hexapoda</taxon>
        <taxon>Insecta</taxon>
        <taxon>Pterygota</taxon>
        <taxon>Neoptera</taxon>
        <taxon>Endopterygota</taxon>
        <taxon>Hymenoptera</taxon>
        <taxon>Apocrita</taxon>
        <taxon>Aculeata</taxon>
        <taxon>Vespoidea</taxon>
        <taxon>Vespidae</taxon>
        <taxon>Vespinae</taxon>
        <taxon>Vespula</taxon>
    </lineage>
</organism>
<gene>
    <name evidence="2" type="ORF">H0235_006806</name>
</gene>
<feature type="region of interest" description="Disordered" evidence="1">
    <location>
        <begin position="15"/>
        <end position="70"/>
    </location>
</feature>
<reference evidence="2" key="1">
    <citation type="journal article" date="2020" name="G3 (Bethesda)">
        <title>High-Quality Assemblies for Three Invasive Social Wasps from the &lt;i&gt;Vespula&lt;/i&gt; Genus.</title>
        <authorList>
            <person name="Harrop T.W.R."/>
            <person name="Guhlin J."/>
            <person name="McLaughlin G.M."/>
            <person name="Permina E."/>
            <person name="Stockwell P."/>
            <person name="Gilligan J."/>
            <person name="Le Lec M.F."/>
            <person name="Gruber M.A.M."/>
            <person name="Quinn O."/>
            <person name="Lovegrove M."/>
            <person name="Duncan E.J."/>
            <person name="Remnant E.J."/>
            <person name="Van Eeckhoven J."/>
            <person name="Graham B."/>
            <person name="Knapp R.A."/>
            <person name="Langford K.W."/>
            <person name="Kronenberg Z."/>
            <person name="Press M.O."/>
            <person name="Eacker S.M."/>
            <person name="Wilson-Rankin E.E."/>
            <person name="Purcell J."/>
            <person name="Lester P.J."/>
            <person name="Dearden P.K."/>
        </authorList>
    </citation>
    <scope>NUCLEOTIDE SEQUENCE</scope>
    <source>
        <strain evidence="2">Volc-1</strain>
    </source>
</reference>
<sequence length="70" mass="8495">MVVSYSRKRYRYYPNIENQYVSTPTIGSHFGKEDEEDEEDEDEEDEDEDEDEDEEEEEEEEEEEGKGWSM</sequence>
<dbReference type="AlphaFoldDB" id="A0A834UAZ1"/>
<accession>A0A834UAZ1</accession>
<feature type="compositionally biased region" description="Acidic residues" evidence="1">
    <location>
        <begin position="33"/>
        <end position="64"/>
    </location>
</feature>
<dbReference type="Proteomes" id="UP000600918">
    <property type="component" value="Unassembled WGS sequence"/>
</dbReference>
<proteinExistence type="predicted"/>
<dbReference type="EMBL" id="JACSDY010000005">
    <property type="protein sequence ID" value="KAF7427112.1"/>
    <property type="molecule type" value="Genomic_DNA"/>
</dbReference>
<keyword evidence="3" id="KW-1185">Reference proteome</keyword>
<evidence type="ECO:0000256" key="1">
    <source>
        <dbReference type="SAM" id="MobiDB-lite"/>
    </source>
</evidence>
<evidence type="ECO:0000313" key="3">
    <source>
        <dbReference type="Proteomes" id="UP000600918"/>
    </source>
</evidence>
<protein>
    <submittedName>
        <fullName evidence="2">Uncharacterized protein</fullName>
    </submittedName>
</protein>
<name>A0A834UAZ1_VESPE</name>